<dbReference type="PANTHER" id="PTHR21043">
    <property type="entry name" value="IOJAP SUPERFAMILY ORTHOLOG"/>
    <property type="match status" value="1"/>
</dbReference>
<organism evidence="8 9">
    <name type="scientific">Rubus argutus</name>
    <name type="common">Southern blackberry</name>
    <dbReference type="NCBI Taxonomy" id="59490"/>
    <lineage>
        <taxon>Eukaryota</taxon>
        <taxon>Viridiplantae</taxon>
        <taxon>Streptophyta</taxon>
        <taxon>Embryophyta</taxon>
        <taxon>Tracheophyta</taxon>
        <taxon>Spermatophyta</taxon>
        <taxon>Magnoliopsida</taxon>
        <taxon>eudicotyledons</taxon>
        <taxon>Gunneridae</taxon>
        <taxon>Pentapetalae</taxon>
        <taxon>rosids</taxon>
        <taxon>fabids</taxon>
        <taxon>Rosales</taxon>
        <taxon>Rosaceae</taxon>
        <taxon>Rosoideae</taxon>
        <taxon>Rosoideae incertae sedis</taxon>
        <taxon>Rubus</taxon>
    </lineage>
</organism>
<comment type="caution">
    <text evidence="8">The sequence shown here is derived from an EMBL/GenBank/DDBJ whole genome shotgun (WGS) entry which is preliminary data.</text>
</comment>
<evidence type="ECO:0000313" key="8">
    <source>
        <dbReference type="EMBL" id="KAK9937540.1"/>
    </source>
</evidence>
<evidence type="ECO:0000313" key="9">
    <source>
        <dbReference type="Proteomes" id="UP001457282"/>
    </source>
</evidence>
<dbReference type="GO" id="GO:0009507">
    <property type="term" value="C:chloroplast"/>
    <property type="evidence" value="ECO:0007669"/>
    <property type="project" value="UniProtKB-SubCell"/>
</dbReference>
<comment type="subunit">
    <text evidence="6">Interacts with chloroplast ribosomal protein uL14c (rpl14).</text>
</comment>
<sequence length="206" mass="22936">MAVPVTLFPGSWRRKPILRRPPESGSSKNTSRGLLGLRLAQGKGADDGFIPNVIYSRKDKKPPSAELDDDAESISFAVELARVANEVKAGDIKVLFVKPLVYWTRFFIIVTAFSRPKIDAIGSKMRDLAEKKYGKIPTGDSKPKSLTMYLTSYVFVKSGLVENRSQGDVVIHIFLPPQQAFYNLEKFFGNATAIELPFENQPPMRG</sequence>
<evidence type="ECO:0000256" key="7">
    <source>
        <dbReference type="ARBA" id="ARBA00069129"/>
    </source>
</evidence>
<dbReference type="Pfam" id="PF02410">
    <property type="entry name" value="RsfS"/>
    <property type="match status" value="1"/>
</dbReference>
<reference evidence="8 9" key="1">
    <citation type="journal article" date="2023" name="G3 (Bethesda)">
        <title>A chromosome-length genome assembly and annotation of blackberry (Rubus argutus, cv. 'Hillquist').</title>
        <authorList>
            <person name="Bruna T."/>
            <person name="Aryal R."/>
            <person name="Dudchenko O."/>
            <person name="Sargent D.J."/>
            <person name="Mead D."/>
            <person name="Buti M."/>
            <person name="Cavallini A."/>
            <person name="Hytonen T."/>
            <person name="Andres J."/>
            <person name="Pham M."/>
            <person name="Weisz D."/>
            <person name="Mascagni F."/>
            <person name="Usai G."/>
            <person name="Natali L."/>
            <person name="Bassil N."/>
            <person name="Fernandez G.E."/>
            <person name="Lomsadze A."/>
            <person name="Armour M."/>
            <person name="Olukolu B."/>
            <person name="Poorten T."/>
            <person name="Britton C."/>
            <person name="Davik J."/>
            <person name="Ashrafi H."/>
            <person name="Aiden E.L."/>
            <person name="Borodovsky M."/>
            <person name="Worthington M."/>
        </authorList>
    </citation>
    <scope>NUCLEOTIDE SEQUENCE [LARGE SCALE GENOMIC DNA]</scope>
    <source>
        <strain evidence="8">PI 553951</strain>
    </source>
</reference>
<dbReference type="GO" id="GO:0043023">
    <property type="term" value="F:ribosomal large subunit binding"/>
    <property type="evidence" value="ECO:0007669"/>
    <property type="project" value="TreeGrafter"/>
</dbReference>
<evidence type="ECO:0000256" key="5">
    <source>
        <dbReference type="ARBA" id="ARBA00022946"/>
    </source>
</evidence>
<dbReference type="FunFam" id="3.30.460.10:FF:000026">
    <property type="entry name" value="Protein Iojap, chloroplastic"/>
    <property type="match status" value="1"/>
</dbReference>
<comment type="subcellular location">
    <subcellularLocation>
        <location evidence="1">Plastid</location>
        <location evidence="1">Chloroplast</location>
    </subcellularLocation>
</comment>
<gene>
    <name evidence="8" type="ORF">M0R45_014321</name>
</gene>
<dbReference type="GO" id="GO:0017148">
    <property type="term" value="P:negative regulation of translation"/>
    <property type="evidence" value="ECO:0007669"/>
    <property type="project" value="TreeGrafter"/>
</dbReference>
<protein>
    <recommendedName>
        <fullName evidence="7">Protein Iojap, chloroplastic</fullName>
    </recommendedName>
</protein>
<keyword evidence="5" id="KW-0809">Transit peptide</keyword>
<proteinExistence type="inferred from homology"/>
<dbReference type="Proteomes" id="UP001457282">
    <property type="component" value="Unassembled WGS sequence"/>
</dbReference>
<evidence type="ECO:0000256" key="6">
    <source>
        <dbReference type="ARBA" id="ARBA00061915"/>
    </source>
</evidence>
<evidence type="ECO:0000256" key="3">
    <source>
        <dbReference type="ARBA" id="ARBA00022528"/>
    </source>
</evidence>
<name>A0AAW1XMP2_RUBAR</name>
<dbReference type="InterPro" id="IPR043519">
    <property type="entry name" value="NT_sf"/>
</dbReference>
<dbReference type="SUPFAM" id="SSF81301">
    <property type="entry name" value="Nucleotidyltransferase"/>
    <property type="match status" value="1"/>
</dbReference>
<keyword evidence="3" id="KW-0150">Chloroplast</keyword>
<dbReference type="Gene3D" id="3.30.460.10">
    <property type="entry name" value="Beta Polymerase, domain 2"/>
    <property type="match status" value="1"/>
</dbReference>
<comment type="similarity">
    <text evidence="2">Belongs to the Iojap/RsfS family.</text>
</comment>
<dbReference type="GO" id="GO:0090071">
    <property type="term" value="P:negative regulation of ribosome biogenesis"/>
    <property type="evidence" value="ECO:0007669"/>
    <property type="project" value="TreeGrafter"/>
</dbReference>
<evidence type="ECO:0000256" key="4">
    <source>
        <dbReference type="ARBA" id="ARBA00022640"/>
    </source>
</evidence>
<keyword evidence="9" id="KW-1185">Reference proteome</keyword>
<evidence type="ECO:0000256" key="2">
    <source>
        <dbReference type="ARBA" id="ARBA00010574"/>
    </source>
</evidence>
<accession>A0AAW1XMP2</accession>
<dbReference type="InterPro" id="IPR004394">
    <property type="entry name" value="Iojap/RsfS/C7orf30"/>
</dbReference>
<dbReference type="PANTHER" id="PTHR21043:SF2">
    <property type="entry name" value="PROTEIN IOJAP, CHLOROPLASTIC"/>
    <property type="match status" value="1"/>
</dbReference>
<dbReference type="EMBL" id="JBEDUW010000003">
    <property type="protein sequence ID" value="KAK9937540.1"/>
    <property type="molecule type" value="Genomic_DNA"/>
</dbReference>
<dbReference type="AlphaFoldDB" id="A0AAW1XMP2"/>
<evidence type="ECO:0000256" key="1">
    <source>
        <dbReference type="ARBA" id="ARBA00004229"/>
    </source>
</evidence>
<keyword evidence="4" id="KW-0934">Plastid</keyword>